<dbReference type="Proteomes" id="UP000799049">
    <property type="component" value="Unassembled WGS sequence"/>
</dbReference>
<dbReference type="Pfam" id="PF00153">
    <property type="entry name" value="Mito_carr"/>
    <property type="match status" value="1"/>
</dbReference>
<dbReference type="PROSITE" id="PS50920">
    <property type="entry name" value="SOLCAR"/>
    <property type="match status" value="2"/>
</dbReference>
<gene>
    <name evidence="7" type="ORF">ANDGO_03893</name>
</gene>
<keyword evidence="8" id="KW-1185">Reference proteome</keyword>
<dbReference type="EMBL" id="VRVR01000004">
    <property type="protein sequence ID" value="KAF0853055.1"/>
    <property type="molecule type" value="Genomic_DNA"/>
</dbReference>
<evidence type="ECO:0000256" key="5">
    <source>
        <dbReference type="PROSITE-ProRule" id="PRU00282"/>
    </source>
</evidence>
<dbReference type="AlphaFoldDB" id="A0A8K0AHM2"/>
<name>A0A8K0AHM2_ANDGO</name>
<evidence type="ECO:0000256" key="6">
    <source>
        <dbReference type="RuleBase" id="RU000488"/>
    </source>
</evidence>
<reference evidence="7" key="1">
    <citation type="submission" date="2019-09" db="EMBL/GenBank/DDBJ databases">
        <title>The Mitochondrial Proteome of the Jakobid, Andalucia godoyi, a Protist With the Most Gene-Rich and Bacteria-Like Mitochondrial Genome.</title>
        <authorList>
            <person name="Gray M.W."/>
            <person name="Burger G."/>
            <person name="Derelle R."/>
            <person name="Klimes V."/>
            <person name="Leger M."/>
            <person name="Sarrasin M."/>
            <person name="Vlcek C."/>
            <person name="Roger A.J."/>
            <person name="Elias M."/>
            <person name="Lang B.F."/>
        </authorList>
    </citation>
    <scope>NUCLEOTIDE SEQUENCE</scope>
    <source>
        <strain evidence="7">And28</strain>
    </source>
</reference>
<keyword evidence="3" id="KW-0677">Repeat</keyword>
<dbReference type="Gene3D" id="1.50.40.10">
    <property type="entry name" value="Mitochondrial carrier domain"/>
    <property type="match status" value="2"/>
</dbReference>
<evidence type="ECO:0000313" key="8">
    <source>
        <dbReference type="Proteomes" id="UP000799049"/>
    </source>
</evidence>
<evidence type="ECO:0000256" key="3">
    <source>
        <dbReference type="ARBA" id="ARBA00022737"/>
    </source>
</evidence>
<evidence type="ECO:0000256" key="4">
    <source>
        <dbReference type="ARBA" id="ARBA00023136"/>
    </source>
</evidence>
<comment type="similarity">
    <text evidence="6">Belongs to the mitochondrial carrier (TC 2.A.29) family.</text>
</comment>
<keyword evidence="6" id="KW-0813">Transport</keyword>
<comment type="subcellular location">
    <subcellularLocation>
        <location evidence="1">Membrane</location>
        <topology evidence="1">Multi-pass membrane protein</topology>
    </subcellularLocation>
</comment>
<evidence type="ECO:0000256" key="2">
    <source>
        <dbReference type="ARBA" id="ARBA00022692"/>
    </source>
</evidence>
<feature type="repeat" description="Solcar" evidence="5">
    <location>
        <begin position="45"/>
        <end position="130"/>
    </location>
</feature>
<accession>A0A8K0AHM2</accession>
<dbReference type="SUPFAM" id="SSF103506">
    <property type="entry name" value="Mitochondrial carrier"/>
    <property type="match status" value="1"/>
</dbReference>
<protein>
    <submittedName>
        <fullName evidence="7">Mitochondrial solute carrier family 25 (Mitochondrial folate transporter) member 32</fullName>
    </submittedName>
</protein>
<feature type="repeat" description="Solcar" evidence="5">
    <location>
        <begin position="231"/>
        <end position="328"/>
    </location>
</feature>
<dbReference type="PANTHER" id="PTHR24089">
    <property type="entry name" value="SOLUTE CARRIER FAMILY 25"/>
    <property type="match status" value="1"/>
</dbReference>
<keyword evidence="2 5" id="KW-0812">Transmembrane</keyword>
<dbReference type="InterPro" id="IPR023395">
    <property type="entry name" value="MCP_dom_sf"/>
</dbReference>
<keyword evidence="4 5" id="KW-0472">Membrane</keyword>
<dbReference type="InterPro" id="IPR018108">
    <property type="entry name" value="MCP_transmembrane"/>
</dbReference>
<evidence type="ECO:0000256" key="1">
    <source>
        <dbReference type="ARBA" id="ARBA00004141"/>
    </source>
</evidence>
<proteinExistence type="inferred from homology"/>
<comment type="caution">
    <text evidence="7">The sequence shown here is derived from an EMBL/GenBank/DDBJ whole genome shotgun (WGS) entry which is preliminary data.</text>
</comment>
<evidence type="ECO:0000313" key="7">
    <source>
        <dbReference type="EMBL" id="KAF0853055.1"/>
    </source>
</evidence>
<dbReference type="OrthoDB" id="6703404at2759"/>
<dbReference type="GO" id="GO:0016020">
    <property type="term" value="C:membrane"/>
    <property type="evidence" value="ECO:0007669"/>
    <property type="project" value="UniProtKB-SubCell"/>
</dbReference>
<sequence>MSAPGIDLSGEKPAGVLDTTAVFHTREFVFKTPYSLLNPMRNESHSLLLSGIAAHMVLRSALQPFSVVKTRFQLQTLVPKPKYKTFLFSFVDIYESEGVRGLFRGLGPSILRIPLFMAIQYRTFLYLKHQVPFDYYTSTPLILSLSAVTATAATHPLTVLATRRQAIFSPRENKRVFWSGMLTRGLVPSMAGAAVLYSTSWFVYEKLKHVKTSNRLQAAEGDINDVQFSTGDFATAAAFGALVGCLLSHPFDVLRKRAMAEVPHNAPWKESYASGTMFWKAGLESMKFRAMWKAESAGLLVRGISATVMRGFPAAFLAAYVWESIDSRLDWIDRRGQDVDRTWEEVQPFAKSMSKKYSPSATLE</sequence>
<organism evidence="7 8">
    <name type="scientific">Andalucia godoyi</name>
    <name type="common">Flagellate</name>
    <dbReference type="NCBI Taxonomy" id="505711"/>
    <lineage>
        <taxon>Eukaryota</taxon>
        <taxon>Discoba</taxon>
        <taxon>Jakobida</taxon>
        <taxon>Andalucina</taxon>
        <taxon>Andaluciidae</taxon>
        <taxon>Andalucia</taxon>
    </lineage>
</organism>